<gene>
    <name evidence="2" type="ORF">BJF92_18545</name>
    <name evidence="3" type="ORF">BTR14_05560</name>
</gene>
<feature type="transmembrane region" description="Helical" evidence="1">
    <location>
        <begin position="16"/>
        <end position="37"/>
    </location>
</feature>
<accession>A0A1Q9ADN4</accession>
<keyword evidence="1" id="KW-0472">Membrane</keyword>
<evidence type="ECO:0000313" key="3">
    <source>
        <dbReference type="EMBL" id="OQP87399.1"/>
    </source>
</evidence>
<reference evidence="2 4" key="1">
    <citation type="submission" date="2016-09" db="EMBL/GenBank/DDBJ databases">
        <title>Rhizobium sp. nov., a novel species isolated from the rice rhizosphere.</title>
        <authorList>
            <person name="Zhao J."/>
            <person name="Zhang X."/>
        </authorList>
    </citation>
    <scope>NUCLEOTIDE SEQUENCE [LARGE SCALE GENOMIC DNA]</scope>
    <source>
        <strain evidence="2 4">MH17</strain>
    </source>
</reference>
<feature type="transmembrane region" description="Helical" evidence="1">
    <location>
        <begin position="97"/>
        <end position="117"/>
    </location>
</feature>
<reference evidence="3" key="2">
    <citation type="submission" date="2016-12" db="EMBL/GenBank/DDBJ databases">
        <authorList>
            <person name="Zhang X."/>
            <person name="Zhao J."/>
        </authorList>
    </citation>
    <scope>NUCLEOTIDE SEQUENCE</scope>
    <source>
        <strain evidence="3">RD15</strain>
    </source>
</reference>
<sequence length="194" mass="21828">MTTSVAQTPEKAKDPIFRSAAIGVALLLIACVASRAPTQFDGKLPFVGQFVPFQLNAVYLIVFGPIAATLLAAYFWYQTTARPIQSAERPSREIVRLGGLFLGITILTFFLSAQYFIELAPEALCATRPHYDFLWTSTPGVNQIFHCMSGTQALNKGSPYYIEPQIVQSWGHVFWPVLTGYFLYRAWRRWRPIS</sequence>
<dbReference type="RefSeq" id="WP_075636900.1">
    <property type="nucleotide sequence ID" value="NZ_MKIO01000041.1"/>
</dbReference>
<dbReference type="AlphaFoldDB" id="A0A1Q9ADN4"/>
<evidence type="ECO:0000313" key="4">
    <source>
        <dbReference type="Proteomes" id="UP000186143"/>
    </source>
</evidence>
<name>A0A1Q9ADN4_9HYPH</name>
<dbReference type="EMBL" id="MSPX01000003">
    <property type="protein sequence ID" value="OQP87399.1"/>
    <property type="molecule type" value="Genomic_DNA"/>
</dbReference>
<keyword evidence="1" id="KW-0812">Transmembrane</keyword>
<dbReference type="Proteomes" id="UP000192652">
    <property type="component" value="Unassembled WGS sequence"/>
</dbReference>
<feature type="transmembrane region" description="Helical" evidence="1">
    <location>
        <begin position="57"/>
        <end position="77"/>
    </location>
</feature>
<reference evidence="3 5" key="3">
    <citation type="journal article" date="2017" name="Antonie Van Leeuwenhoek">
        <title>Rhizobium rhizosphaerae sp. nov., a novel species isolated from rice rhizosphere.</title>
        <authorList>
            <person name="Zhao J.J."/>
            <person name="Zhang J."/>
            <person name="Zhang R.J."/>
            <person name="Zhang C.W."/>
            <person name="Yin H.Q."/>
            <person name="Zhang X.X."/>
        </authorList>
    </citation>
    <scope>NUCLEOTIDE SEQUENCE [LARGE SCALE GENOMIC DNA]</scope>
    <source>
        <strain evidence="3 5">RD15</strain>
    </source>
</reference>
<evidence type="ECO:0000256" key="1">
    <source>
        <dbReference type="SAM" id="Phobius"/>
    </source>
</evidence>
<protein>
    <submittedName>
        <fullName evidence="2">Uncharacterized protein</fullName>
    </submittedName>
</protein>
<evidence type="ECO:0000313" key="5">
    <source>
        <dbReference type="Proteomes" id="UP000192652"/>
    </source>
</evidence>
<keyword evidence="5" id="KW-1185">Reference proteome</keyword>
<dbReference type="Proteomes" id="UP000186143">
    <property type="component" value="Unassembled WGS sequence"/>
</dbReference>
<proteinExistence type="predicted"/>
<feature type="transmembrane region" description="Helical" evidence="1">
    <location>
        <begin position="166"/>
        <end position="184"/>
    </location>
</feature>
<dbReference type="EMBL" id="MKIO01000041">
    <property type="protein sequence ID" value="OLP53036.1"/>
    <property type="molecule type" value="Genomic_DNA"/>
</dbReference>
<organism evidence="2 4">
    <name type="scientific">Xaviernesmea rhizosphaerae</name>
    <dbReference type="NCBI Taxonomy" id="1672749"/>
    <lineage>
        <taxon>Bacteria</taxon>
        <taxon>Pseudomonadati</taxon>
        <taxon>Pseudomonadota</taxon>
        <taxon>Alphaproteobacteria</taxon>
        <taxon>Hyphomicrobiales</taxon>
        <taxon>Rhizobiaceae</taxon>
        <taxon>Rhizobium/Agrobacterium group</taxon>
        <taxon>Xaviernesmea</taxon>
    </lineage>
</organism>
<evidence type="ECO:0000313" key="2">
    <source>
        <dbReference type="EMBL" id="OLP53036.1"/>
    </source>
</evidence>
<comment type="caution">
    <text evidence="2">The sequence shown here is derived from an EMBL/GenBank/DDBJ whole genome shotgun (WGS) entry which is preliminary data.</text>
</comment>
<keyword evidence="1" id="KW-1133">Transmembrane helix</keyword>
<dbReference type="STRING" id="1672749.BJF92_18545"/>